<evidence type="ECO:0000313" key="5">
    <source>
        <dbReference type="Proteomes" id="UP000271464"/>
    </source>
</evidence>
<dbReference type="GeneID" id="66601248"/>
<dbReference type="Proteomes" id="UP000192335">
    <property type="component" value="Unassembled WGS sequence"/>
</dbReference>
<dbReference type="Pfam" id="PF12728">
    <property type="entry name" value="HTH_17"/>
    <property type="match status" value="1"/>
</dbReference>
<name>A0A8E2J287_9MYCO</name>
<keyword evidence="2" id="KW-0238">DNA-binding</keyword>
<comment type="caution">
    <text evidence="2">The sequence shown here is derived from an EMBL/GenBank/DDBJ whole genome shotgun (WGS) entry which is preliminary data.</text>
</comment>
<dbReference type="GO" id="GO:0003677">
    <property type="term" value="F:DNA binding"/>
    <property type="evidence" value="ECO:0007669"/>
    <property type="project" value="UniProtKB-KW"/>
</dbReference>
<keyword evidence="5" id="KW-1185">Reference proteome</keyword>
<proteinExistence type="predicted"/>
<feature type="domain" description="Helix-turn-helix" evidence="1">
    <location>
        <begin position="20"/>
        <end position="57"/>
    </location>
</feature>
<evidence type="ECO:0000313" key="4">
    <source>
        <dbReference type="Proteomes" id="UP000192335"/>
    </source>
</evidence>
<dbReference type="EMBL" id="UPHM01000056">
    <property type="protein sequence ID" value="VAZ93595.1"/>
    <property type="molecule type" value="Genomic_DNA"/>
</dbReference>
<dbReference type="Proteomes" id="UP000271464">
    <property type="component" value="Unassembled WGS sequence"/>
</dbReference>
<reference evidence="2 4" key="1">
    <citation type="submission" date="2017-02" db="EMBL/GenBank/DDBJ databases">
        <title>Mycobacterium kansasii genomes.</title>
        <authorList>
            <person name="Borowka P."/>
            <person name="Strapagiel D."/>
            <person name="Marciniak B."/>
            <person name="Lach J."/>
            <person name="Bakula Z."/>
            <person name="Van Ingen J."/>
            <person name="Safianowska A."/>
            <person name="Brzostek A."/>
            <person name="Dziadek J."/>
            <person name="Jagielski T."/>
        </authorList>
    </citation>
    <scope>NUCLEOTIDE SEQUENCE [LARGE SCALE GENOMIC DNA]</scope>
    <source>
        <strain evidence="2 4">12MK</strain>
    </source>
</reference>
<evidence type="ECO:0000313" key="2">
    <source>
        <dbReference type="EMBL" id="ORC09852.1"/>
    </source>
</evidence>
<dbReference type="InterPro" id="IPR041657">
    <property type="entry name" value="HTH_17"/>
</dbReference>
<organism evidence="2 4">
    <name type="scientific">Mycobacterium persicum</name>
    <dbReference type="NCBI Taxonomy" id="1487726"/>
    <lineage>
        <taxon>Bacteria</taxon>
        <taxon>Bacillati</taxon>
        <taxon>Actinomycetota</taxon>
        <taxon>Actinomycetes</taxon>
        <taxon>Mycobacteriales</taxon>
        <taxon>Mycobacteriaceae</taxon>
        <taxon>Mycobacterium</taxon>
    </lineage>
</organism>
<dbReference type="AlphaFoldDB" id="A0A8E2J287"/>
<gene>
    <name evidence="2" type="ORF">B4U45_27890</name>
    <name evidence="3" type="ORF">LAUMK4_02508</name>
</gene>
<dbReference type="RefSeq" id="WP_075549530.1">
    <property type="nucleotide sequence ID" value="NZ_LWCM01000140.1"/>
</dbReference>
<protein>
    <submittedName>
        <fullName evidence="2">DNA-binding protein</fullName>
    </submittedName>
</protein>
<sequence length="64" mass="6775">MAEQGPLLVPVPAVCTKLGGVSRTTVYELVKSRKLVKVNIGRRGFITAESLAAYVDKLSEAATA</sequence>
<dbReference type="EMBL" id="MWQA01000001">
    <property type="protein sequence ID" value="ORC09852.1"/>
    <property type="molecule type" value="Genomic_DNA"/>
</dbReference>
<dbReference type="OrthoDB" id="8667257at2"/>
<reference evidence="3 5" key="2">
    <citation type="submission" date="2018-09" db="EMBL/GenBank/DDBJ databases">
        <authorList>
            <person name="Tagini F."/>
        </authorList>
    </citation>
    <scope>NUCLEOTIDE SEQUENCE [LARGE SCALE GENOMIC DNA]</scope>
    <source>
        <strain evidence="3 5">MK4</strain>
    </source>
</reference>
<evidence type="ECO:0000259" key="1">
    <source>
        <dbReference type="Pfam" id="PF12728"/>
    </source>
</evidence>
<accession>A0A8E2J287</accession>
<evidence type="ECO:0000313" key="3">
    <source>
        <dbReference type="EMBL" id="VAZ93595.1"/>
    </source>
</evidence>